<dbReference type="AlphaFoldDB" id="A0A9Q3KUQ0"/>
<protein>
    <submittedName>
        <fullName evidence="2">Uncharacterized protein</fullName>
    </submittedName>
</protein>
<comment type="caution">
    <text evidence="2">The sequence shown here is derived from an EMBL/GenBank/DDBJ whole genome shotgun (WGS) entry which is preliminary data.</text>
</comment>
<proteinExistence type="predicted"/>
<evidence type="ECO:0000313" key="3">
    <source>
        <dbReference type="Proteomes" id="UP000765509"/>
    </source>
</evidence>
<gene>
    <name evidence="2" type="ORF">O181_128313</name>
</gene>
<name>A0A9Q3KUQ0_9BASI</name>
<accession>A0A9Q3KUQ0</accession>
<evidence type="ECO:0000313" key="2">
    <source>
        <dbReference type="EMBL" id="MBW0588598.1"/>
    </source>
</evidence>
<dbReference type="EMBL" id="AVOT02131148">
    <property type="protein sequence ID" value="MBW0588598.1"/>
    <property type="molecule type" value="Genomic_DNA"/>
</dbReference>
<sequence length="213" mass="23841">MMKTPASVLNKKNCSIKPEVDFKRLVPFGMKVTEKISDPSSKIEPQGEILQALTFEKYSDGLRLLNLETGKIRVSCDYTLTACNPTPSMNQPASVLPNASSLKIKLRIPSSKPEEQSTIAQPSSQSIDAEHTSRPSHTPAIYEPSKNYKYVPYYKEAPRNISSSINKDSIVTGKRKSHYRENLLLADIVPYSKAVNDPIEAPKWKKAMDAEYH</sequence>
<evidence type="ECO:0000256" key="1">
    <source>
        <dbReference type="SAM" id="MobiDB-lite"/>
    </source>
</evidence>
<keyword evidence="3" id="KW-1185">Reference proteome</keyword>
<dbReference type="Proteomes" id="UP000765509">
    <property type="component" value="Unassembled WGS sequence"/>
</dbReference>
<feature type="region of interest" description="Disordered" evidence="1">
    <location>
        <begin position="110"/>
        <end position="143"/>
    </location>
</feature>
<reference evidence="2" key="1">
    <citation type="submission" date="2021-03" db="EMBL/GenBank/DDBJ databases">
        <title>Draft genome sequence of rust myrtle Austropuccinia psidii MF-1, a brazilian biotype.</title>
        <authorList>
            <person name="Quecine M.C."/>
            <person name="Pachon D.M.R."/>
            <person name="Bonatelli M.L."/>
            <person name="Correr F.H."/>
            <person name="Franceschini L.M."/>
            <person name="Leite T.F."/>
            <person name="Margarido G.R.A."/>
            <person name="Almeida C.A."/>
            <person name="Ferrarezi J.A."/>
            <person name="Labate C.A."/>
        </authorList>
    </citation>
    <scope>NUCLEOTIDE SEQUENCE</scope>
    <source>
        <strain evidence="2">MF-1</strain>
    </source>
</reference>
<feature type="compositionally biased region" description="Polar residues" evidence="1">
    <location>
        <begin position="116"/>
        <end position="127"/>
    </location>
</feature>
<organism evidence="2 3">
    <name type="scientific">Austropuccinia psidii MF-1</name>
    <dbReference type="NCBI Taxonomy" id="1389203"/>
    <lineage>
        <taxon>Eukaryota</taxon>
        <taxon>Fungi</taxon>
        <taxon>Dikarya</taxon>
        <taxon>Basidiomycota</taxon>
        <taxon>Pucciniomycotina</taxon>
        <taxon>Pucciniomycetes</taxon>
        <taxon>Pucciniales</taxon>
        <taxon>Sphaerophragmiaceae</taxon>
        <taxon>Austropuccinia</taxon>
    </lineage>
</organism>